<dbReference type="AlphaFoldDB" id="X0YM94"/>
<gene>
    <name evidence="1" type="ORF">S01H1_61906</name>
</gene>
<name>X0YM94_9ZZZZ</name>
<dbReference type="EMBL" id="BARS01040633">
    <property type="protein sequence ID" value="GAG37831.1"/>
    <property type="molecule type" value="Genomic_DNA"/>
</dbReference>
<reference evidence="1" key="1">
    <citation type="journal article" date="2014" name="Front. Microbiol.">
        <title>High frequency of phylogenetically diverse reductive dehalogenase-homologous genes in deep subseafloor sedimentary metagenomes.</title>
        <authorList>
            <person name="Kawai M."/>
            <person name="Futagami T."/>
            <person name="Toyoda A."/>
            <person name="Takaki Y."/>
            <person name="Nishi S."/>
            <person name="Hori S."/>
            <person name="Arai W."/>
            <person name="Tsubouchi T."/>
            <person name="Morono Y."/>
            <person name="Uchiyama I."/>
            <person name="Ito T."/>
            <person name="Fujiyama A."/>
            <person name="Inagaki F."/>
            <person name="Takami H."/>
        </authorList>
    </citation>
    <scope>NUCLEOTIDE SEQUENCE</scope>
    <source>
        <strain evidence="1">Expedition CK06-06</strain>
    </source>
</reference>
<proteinExistence type="predicted"/>
<comment type="caution">
    <text evidence="1">The sequence shown here is derived from an EMBL/GenBank/DDBJ whole genome shotgun (WGS) entry which is preliminary data.</text>
</comment>
<organism evidence="1">
    <name type="scientific">marine sediment metagenome</name>
    <dbReference type="NCBI Taxonomy" id="412755"/>
    <lineage>
        <taxon>unclassified sequences</taxon>
        <taxon>metagenomes</taxon>
        <taxon>ecological metagenomes</taxon>
    </lineage>
</organism>
<sequence length="77" mass="9084">MSKLPKLKVKRYYGDPPEETRDFEQAQYMLFDDQSVVLVEDQITRSYEELVELATQDRYKDKEFLEVLLFPSFIGGG</sequence>
<evidence type="ECO:0000313" key="1">
    <source>
        <dbReference type="EMBL" id="GAG37831.1"/>
    </source>
</evidence>
<accession>X0YM94</accession>
<protein>
    <submittedName>
        <fullName evidence="1">Uncharacterized protein</fullName>
    </submittedName>
</protein>